<gene>
    <name evidence="1" type="ORF">J6I90_10395</name>
    <name evidence="2" type="ORF">J6I92_09215</name>
</gene>
<protein>
    <submittedName>
        <fullName evidence="1">Uncharacterized protein</fullName>
    </submittedName>
</protein>
<accession>A0AAW7R3N8</accession>
<keyword evidence="3" id="KW-1185">Reference proteome</keyword>
<dbReference type="RefSeq" id="WP_301774936.1">
    <property type="nucleotide sequence ID" value="NZ_JAGGJB010000006.1"/>
</dbReference>
<evidence type="ECO:0000313" key="2">
    <source>
        <dbReference type="EMBL" id="MDN7130049.1"/>
    </source>
</evidence>
<dbReference type="EMBL" id="JAGGJC010000004">
    <property type="protein sequence ID" value="MDN7130049.1"/>
    <property type="molecule type" value="Genomic_DNA"/>
</dbReference>
<evidence type="ECO:0000313" key="4">
    <source>
        <dbReference type="Proteomes" id="UP001169492"/>
    </source>
</evidence>
<evidence type="ECO:0000313" key="1">
    <source>
        <dbReference type="EMBL" id="MDN7125290.1"/>
    </source>
</evidence>
<dbReference type="Proteomes" id="UP001169491">
    <property type="component" value="Unassembled WGS sequence"/>
</dbReference>
<dbReference type="EMBL" id="JAGGJB010000006">
    <property type="protein sequence ID" value="MDN7125290.1"/>
    <property type="molecule type" value="Genomic_DNA"/>
</dbReference>
<name>A0AAW7R3N8_9GAMM</name>
<evidence type="ECO:0000313" key="3">
    <source>
        <dbReference type="Proteomes" id="UP001169491"/>
    </source>
</evidence>
<comment type="caution">
    <text evidence="1">The sequence shown here is derived from an EMBL/GenBank/DDBJ whole genome shotgun (WGS) entry which is preliminary data.</text>
</comment>
<proteinExistence type="predicted"/>
<reference evidence="3 4" key="1">
    <citation type="submission" date="2021-03" db="EMBL/GenBank/DDBJ databases">
        <title>Pseudidiomarina terrestris, a new bacterium isolated from saline soil.</title>
        <authorList>
            <person name="Galisteo C."/>
            <person name="De La Haba R."/>
            <person name="Sanchez-Porro C."/>
            <person name="Ventosa A."/>
        </authorList>
    </citation>
    <scope>NUCLEOTIDE SEQUENCE [LARGE SCALE GENOMIC DNA]</scope>
    <source>
        <strain evidence="1 4">1APP75-32.1</strain>
        <strain evidence="3">1APR75-15</strain>
        <strain evidence="2">1ASR75-15</strain>
    </source>
</reference>
<dbReference type="AlphaFoldDB" id="A0AAW7R3N8"/>
<organism evidence="1 4">
    <name type="scientific">Pseudidiomarina terrestris</name>
    <dbReference type="NCBI Taxonomy" id="2820060"/>
    <lineage>
        <taxon>Bacteria</taxon>
        <taxon>Pseudomonadati</taxon>
        <taxon>Pseudomonadota</taxon>
        <taxon>Gammaproteobacteria</taxon>
        <taxon>Alteromonadales</taxon>
        <taxon>Idiomarinaceae</taxon>
        <taxon>Pseudidiomarina</taxon>
    </lineage>
</organism>
<sequence>MTSSGALLQAHQYGAYGNPKRRFEGWPSQKCYPVMRLTIEPQDLSKKFGIKFVQGRDELDYFLAGHFFDETIGFVVLIRYQNAPQPGTPVYVDSQVDLSYAIERITNVLGLTPEQINWTRELSKNT</sequence>
<dbReference type="Proteomes" id="UP001169492">
    <property type="component" value="Unassembled WGS sequence"/>
</dbReference>